<protein>
    <submittedName>
        <fullName evidence="1">Uncharacterized protein</fullName>
    </submittedName>
</protein>
<dbReference type="AlphaFoldDB" id="U1WCL2"/>
<proteinExistence type="predicted"/>
<dbReference type="Proteomes" id="UP000016511">
    <property type="component" value="Unassembled WGS sequence"/>
</dbReference>
<dbReference type="EMBL" id="AWSJ01000329">
    <property type="protein sequence ID" value="ERI06259.1"/>
    <property type="molecule type" value="Genomic_DNA"/>
</dbReference>
<evidence type="ECO:0000313" key="2">
    <source>
        <dbReference type="Proteomes" id="UP000016511"/>
    </source>
</evidence>
<gene>
    <name evidence="1" type="ORF">HMPREF0083_05359</name>
</gene>
<comment type="caution">
    <text evidence="1">The sequence shown here is derived from an EMBL/GenBank/DDBJ whole genome shotgun (WGS) entry which is preliminary data.</text>
</comment>
<accession>U1WCL2</accession>
<sequence>MFSSFFSFLNVNGKFCFSTHPLPSFLTSHHKHVSLYPIRCI</sequence>
<name>U1WCL2_ANEAE</name>
<dbReference type="STRING" id="649747.HMPREF0083_05359"/>
<reference evidence="1 2" key="1">
    <citation type="submission" date="2013-08" db="EMBL/GenBank/DDBJ databases">
        <authorList>
            <person name="Weinstock G."/>
            <person name="Sodergren E."/>
            <person name="Wylie T."/>
            <person name="Fulton L."/>
            <person name="Fulton R."/>
            <person name="Fronick C."/>
            <person name="O'Laughlin M."/>
            <person name="Godfrey J."/>
            <person name="Miner T."/>
            <person name="Herter B."/>
            <person name="Appelbaum E."/>
            <person name="Cordes M."/>
            <person name="Lek S."/>
            <person name="Wollam A."/>
            <person name="Pepin K.H."/>
            <person name="Palsikar V.B."/>
            <person name="Mitreva M."/>
            <person name="Wilson R.K."/>
        </authorList>
    </citation>
    <scope>NUCLEOTIDE SEQUENCE [LARGE SCALE GENOMIC DNA]</scope>
    <source>
        <strain evidence="1 2">ATCC 12856</strain>
    </source>
</reference>
<evidence type="ECO:0000313" key="1">
    <source>
        <dbReference type="EMBL" id="ERI06259.1"/>
    </source>
</evidence>
<keyword evidence="2" id="KW-1185">Reference proteome</keyword>
<dbReference type="HOGENOM" id="CLU_3264934_0_0_9"/>
<organism evidence="1 2">
    <name type="scientific">Aneurinibacillus aneurinilyticus ATCC 12856</name>
    <dbReference type="NCBI Taxonomy" id="649747"/>
    <lineage>
        <taxon>Bacteria</taxon>
        <taxon>Bacillati</taxon>
        <taxon>Bacillota</taxon>
        <taxon>Bacilli</taxon>
        <taxon>Bacillales</taxon>
        <taxon>Paenibacillaceae</taxon>
        <taxon>Aneurinibacillus group</taxon>
        <taxon>Aneurinibacillus</taxon>
    </lineage>
</organism>